<evidence type="ECO:0000256" key="1">
    <source>
        <dbReference type="ARBA" id="ARBA00009437"/>
    </source>
</evidence>
<dbReference type="SUPFAM" id="SSF53850">
    <property type="entry name" value="Periplasmic binding protein-like II"/>
    <property type="match status" value="1"/>
</dbReference>
<evidence type="ECO:0000313" key="6">
    <source>
        <dbReference type="EMBL" id="SFT74855.1"/>
    </source>
</evidence>
<protein>
    <submittedName>
        <fullName evidence="6">DNA-binding transcriptional regulator, LysR family</fullName>
    </submittedName>
</protein>
<evidence type="ECO:0000259" key="5">
    <source>
        <dbReference type="PROSITE" id="PS50931"/>
    </source>
</evidence>
<dbReference type="Pfam" id="PF00126">
    <property type="entry name" value="HTH_1"/>
    <property type="match status" value="1"/>
</dbReference>
<comment type="similarity">
    <text evidence="1">Belongs to the LysR transcriptional regulatory family.</text>
</comment>
<accession>A0A1I7AJ35</accession>
<dbReference type="Proteomes" id="UP000198844">
    <property type="component" value="Unassembled WGS sequence"/>
</dbReference>
<dbReference type="PANTHER" id="PTHR30579">
    <property type="entry name" value="TRANSCRIPTIONAL REGULATOR"/>
    <property type="match status" value="1"/>
</dbReference>
<dbReference type="SUPFAM" id="SSF46785">
    <property type="entry name" value="Winged helix' DNA-binding domain"/>
    <property type="match status" value="1"/>
</dbReference>
<keyword evidence="4" id="KW-0804">Transcription</keyword>
<organism evidence="6 7">
    <name type="scientific">Paraburkholderia aspalathi</name>
    <dbReference type="NCBI Taxonomy" id="1324617"/>
    <lineage>
        <taxon>Bacteria</taxon>
        <taxon>Pseudomonadati</taxon>
        <taxon>Pseudomonadota</taxon>
        <taxon>Betaproteobacteria</taxon>
        <taxon>Burkholderiales</taxon>
        <taxon>Burkholderiaceae</taxon>
        <taxon>Paraburkholderia</taxon>
    </lineage>
</organism>
<dbReference type="Gene3D" id="3.40.190.10">
    <property type="entry name" value="Periplasmic binding protein-like II"/>
    <property type="match status" value="2"/>
</dbReference>
<dbReference type="PANTHER" id="PTHR30579:SF7">
    <property type="entry name" value="HTH-TYPE TRANSCRIPTIONAL REGULATOR LRHA-RELATED"/>
    <property type="match status" value="1"/>
</dbReference>
<sequence length="287" mass="30429">MSTLARPLDLDAIQAFVLVADLGSFTRAAEVMDTSQAAMSLKLKRLEARLGYRLLERTPRAVRLSPRGDAFIGAARQLLLAHERALAGTADAPERRLKLGISDHVAGPNLPALLGRLAAYDPLLVIEVRIAASRDVLAWFERGEVDAAIGRREGDRRDGQLLAEERLGWFAAPGWQHREGQPLKLATLAAPCGIRAIATDALDAAGIAWTEVFVGGGVMAVGAAVSAGLAVAALAQRVAPAGAVEVGEQLGLPTLPNSKVVLHTRLSDPRSQETLRAVSSAFMNAIY</sequence>
<dbReference type="InterPro" id="IPR000847">
    <property type="entry name" value="LysR_HTH_N"/>
</dbReference>
<dbReference type="AlphaFoldDB" id="A0A1I7AJ35"/>
<evidence type="ECO:0000256" key="3">
    <source>
        <dbReference type="ARBA" id="ARBA00023125"/>
    </source>
</evidence>
<dbReference type="InterPro" id="IPR005119">
    <property type="entry name" value="LysR_subst-bd"/>
</dbReference>
<dbReference type="PROSITE" id="PS50931">
    <property type="entry name" value="HTH_LYSR"/>
    <property type="match status" value="1"/>
</dbReference>
<name>A0A1I7AJ35_9BURK</name>
<keyword evidence="3 6" id="KW-0238">DNA-binding</keyword>
<evidence type="ECO:0000256" key="4">
    <source>
        <dbReference type="ARBA" id="ARBA00023163"/>
    </source>
</evidence>
<dbReference type="InterPro" id="IPR036388">
    <property type="entry name" value="WH-like_DNA-bd_sf"/>
</dbReference>
<dbReference type="InterPro" id="IPR036390">
    <property type="entry name" value="WH_DNA-bd_sf"/>
</dbReference>
<dbReference type="Gene3D" id="1.10.10.10">
    <property type="entry name" value="Winged helix-like DNA-binding domain superfamily/Winged helix DNA-binding domain"/>
    <property type="match status" value="1"/>
</dbReference>
<evidence type="ECO:0000313" key="7">
    <source>
        <dbReference type="Proteomes" id="UP000198844"/>
    </source>
</evidence>
<keyword evidence="2" id="KW-0805">Transcription regulation</keyword>
<dbReference type="OrthoDB" id="5946420at2"/>
<dbReference type="InterPro" id="IPR050176">
    <property type="entry name" value="LTTR"/>
</dbReference>
<dbReference type="FunFam" id="1.10.10.10:FF:000001">
    <property type="entry name" value="LysR family transcriptional regulator"/>
    <property type="match status" value="1"/>
</dbReference>
<reference evidence="6 7" key="1">
    <citation type="submission" date="2016-10" db="EMBL/GenBank/DDBJ databases">
        <authorList>
            <person name="de Groot N.N."/>
        </authorList>
    </citation>
    <scope>NUCLEOTIDE SEQUENCE [LARGE SCALE GENOMIC DNA]</scope>
    <source>
        <strain evidence="6 7">LMG 27731</strain>
    </source>
</reference>
<evidence type="ECO:0000256" key="2">
    <source>
        <dbReference type="ARBA" id="ARBA00023015"/>
    </source>
</evidence>
<feature type="domain" description="HTH lysR-type" evidence="5">
    <location>
        <begin position="8"/>
        <end position="65"/>
    </location>
</feature>
<proteinExistence type="inferred from homology"/>
<dbReference type="RefSeq" id="WP_093633592.1">
    <property type="nucleotide sequence ID" value="NZ_FPBH01000003.1"/>
</dbReference>
<dbReference type="Pfam" id="PF03466">
    <property type="entry name" value="LysR_substrate"/>
    <property type="match status" value="1"/>
</dbReference>
<dbReference type="GO" id="GO:0003677">
    <property type="term" value="F:DNA binding"/>
    <property type="evidence" value="ECO:0007669"/>
    <property type="project" value="UniProtKB-KW"/>
</dbReference>
<dbReference type="PRINTS" id="PR00039">
    <property type="entry name" value="HTHLYSR"/>
</dbReference>
<dbReference type="EMBL" id="FPBH01000003">
    <property type="protein sequence ID" value="SFT74855.1"/>
    <property type="molecule type" value="Genomic_DNA"/>
</dbReference>
<gene>
    <name evidence="6" type="ORF">SAMN05192563_1003412</name>
</gene>
<dbReference type="GO" id="GO:0003700">
    <property type="term" value="F:DNA-binding transcription factor activity"/>
    <property type="evidence" value="ECO:0007669"/>
    <property type="project" value="InterPro"/>
</dbReference>